<accession>A0A927N9L2</accession>
<keyword evidence="4" id="KW-1185">Reference proteome</keyword>
<dbReference type="RefSeq" id="WP_192754694.1">
    <property type="nucleotide sequence ID" value="NZ_BAABJL010000178.1"/>
</dbReference>
<evidence type="ECO:0000313" key="3">
    <source>
        <dbReference type="EMBL" id="MBE1611487.1"/>
    </source>
</evidence>
<keyword evidence="2" id="KW-0472">Membrane</keyword>
<feature type="region of interest" description="Disordered" evidence="1">
    <location>
        <begin position="86"/>
        <end position="118"/>
    </location>
</feature>
<name>A0A927N9L2_9ACTN</name>
<dbReference type="AlphaFoldDB" id="A0A927N9L2"/>
<dbReference type="EMBL" id="JADBEM010000001">
    <property type="protein sequence ID" value="MBE1611487.1"/>
    <property type="molecule type" value="Genomic_DNA"/>
</dbReference>
<keyword evidence="2" id="KW-1133">Transmembrane helix</keyword>
<reference evidence="3" key="1">
    <citation type="submission" date="2020-10" db="EMBL/GenBank/DDBJ databases">
        <title>Sequencing the genomes of 1000 actinobacteria strains.</title>
        <authorList>
            <person name="Klenk H.-P."/>
        </authorList>
    </citation>
    <scope>NUCLEOTIDE SEQUENCE</scope>
    <source>
        <strain evidence="3">DSM 45354</strain>
    </source>
</reference>
<comment type="caution">
    <text evidence="3">The sequence shown here is derived from an EMBL/GenBank/DDBJ whole genome shotgun (WGS) entry which is preliminary data.</text>
</comment>
<organism evidence="3 4">
    <name type="scientific">Actinopolymorpha pittospori</name>
    <dbReference type="NCBI Taxonomy" id="648752"/>
    <lineage>
        <taxon>Bacteria</taxon>
        <taxon>Bacillati</taxon>
        <taxon>Actinomycetota</taxon>
        <taxon>Actinomycetes</taxon>
        <taxon>Propionibacteriales</taxon>
        <taxon>Actinopolymorphaceae</taxon>
        <taxon>Actinopolymorpha</taxon>
    </lineage>
</organism>
<keyword evidence="2" id="KW-0812">Transmembrane</keyword>
<evidence type="ECO:0000256" key="2">
    <source>
        <dbReference type="SAM" id="Phobius"/>
    </source>
</evidence>
<evidence type="ECO:0000313" key="4">
    <source>
        <dbReference type="Proteomes" id="UP000638648"/>
    </source>
</evidence>
<proteinExistence type="predicted"/>
<evidence type="ECO:0000256" key="1">
    <source>
        <dbReference type="SAM" id="MobiDB-lite"/>
    </source>
</evidence>
<dbReference type="Proteomes" id="UP000638648">
    <property type="component" value="Unassembled WGS sequence"/>
</dbReference>
<protein>
    <submittedName>
        <fullName evidence="3">Uncharacterized protein</fullName>
    </submittedName>
</protein>
<feature type="transmembrane region" description="Helical" evidence="2">
    <location>
        <begin position="15"/>
        <end position="38"/>
    </location>
</feature>
<gene>
    <name evidence="3" type="ORF">HEB94_008335</name>
</gene>
<sequence>MATALKDIRDVLSELWIWLIVLLIAFVAWAIVCIAIAFPGGWGFVKFLEVTGAFLAAVAIAVVNARNTLNQAQGAIDTLQDVDTDTPGFPGGKWPRPGVALNDGSVTDGDASDWRVKR</sequence>
<feature type="transmembrane region" description="Helical" evidence="2">
    <location>
        <begin position="44"/>
        <end position="63"/>
    </location>
</feature>